<evidence type="ECO:0000256" key="1">
    <source>
        <dbReference type="SAM" id="MobiDB-lite"/>
    </source>
</evidence>
<feature type="region of interest" description="Disordered" evidence="1">
    <location>
        <begin position="140"/>
        <end position="174"/>
    </location>
</feature>
<dbReference type="OrthoDB" id="5569250at2759"/>
<dbReference type="Pfam" id="PF17667">
    <property type="entry name" value="Pkinase_fungal"/>
    <property type="match status" value="2"/>
</dbReference>
<dbReference type="AlphaFoldDB" id="A0A4Y9YHZ4"/>
<accession>A0A4Y9YHZ4</accession>
<feature type="compositionally biased region" description="Basic and acidic residues" evidence="1">
    <location>
        <begin position="190"/>
        <end position="206"/>
    </location>
</feature>
<dbReference type="STRING" id="205917.A0A4Y9YHZ4"/>
<dbReference type="InterPro" id="IPR011009">
    <property type="entry name" value="Kinase-like_dom_sf"/>
</dbReference>
<dbReference type="Gene3D" id="1.10.510.10">
    <property type="entry name" value="Transferase(Phosphotransferase) domain 1"/>
    <property type="match status" value="1"/>
</dbReference>
<evidence type="ECO:0000313" key="4">
    <source>
        <dbReference type="Proteomes" id="UP000298327"/>
    </source>
</evidence>
<reference evidence="3 4" key="1">
    <citation type="submission" date="2019-02" db="EMBL/GenBank/DDBJ databases">
        <title>Genome sequencing of the rare red list fungi Dentipellis fragilis.</title>
        <authorList>
            <person name="Buettner E."/>
            <person name="Kellner H."/>
        </authorList>
    </citation>
    <scope>NUCLEOTIDE SEQUENCE [LARGE SCALE GENOMIC DNA]</scope>
    <source>
        <strain evidence="3 4">DSM 105465</strain>
    </source>
</reference>
<feature type="domain" description="Fungal-type protein kinase" evidence="2">
    <location>
        <begin position="413"/>
        <end position="534"/>
    </location>
</feature>
<dbReference type="EMBL" id="SEOQ01000556">
    <property type="protein sequence ID" value="TFY60559.1"/>
    <property type="molecule type" value="Genomic_DNA"/>
</dbReference>
<feature type="region of interest" description="Disordered" evidence="1">
    <location>
        <begin position="186"/>
        <end position="206"/>
    </location>
</feature>
<dbReference type="PANTHER" id="PTHR38248">
    <property type="entry name" value="FUNK1 6"/>
    <property type="match status" value="1"/>
</dbReference>
<evidence type="ECO:0000313" key="3">
    <source>
        <dbReference type="EMBL" id="TFY60559.1"/>
    </source>
</evidence>
<name>A0A4Y9YHZ4_9AGAM</name>
<evidence type="ECO:0000259" key="2">
    <source>
        <dbReference type="Pfam" id="PF17667"/>
    </source>
</evidence>
<protein>
    <recommendedName>
        <fullName evidence="2">Fungal-type protein kinase domain-containing protein</fullName>
    </recommendedName>
</protein>
<comment type="caution">
    <text evidence="3">The sequence shown here is derived from an EMBL/GenBank/DDBJ whole genome shotgun (WGS) entry which is preliminary data.</text>
</comment>
<dbReference type="Proteomes" id="UP000298327">
    <property type="component" value="Unassembled WGS sequence"/>
</dbReference>
<gene>
    <name evidence="3" type="ORF">EVG20_g7375</name>
</gene>
<dbReference type="PANTHER" id="PTHR38248:SF2">
    <property type="entry name" value="FUNK1 11"/>
    <property type="match status" value="1"/>
</dbReference>
<keyword evidence="4" id="KW-1185">Reference proteome</keyword>
<proteinExistence type="predicted"/>
<sequence>MLFSGEDHRQTSTSSVLVSQPWHSLVNSRDRPISTGVDVFVKHLLNYQVSEFNTAALRYQYPERLKEAYLYPKTPADRLAPLARIIDDVHIRARKIVRAVVRDRAAKGTNAGFKERLCWTDIVDSDDIFVVDKRHVKLMEPTPKPSIPSTRAPRCNHEQKRKSDDADTGIHKRQKNTDGLPIHVLVPGIHSKDTPKPKEKAVAETHNTEVGDSAKGMALMLRVAQERLTSAAGRRRYVLALLTDGSMIQLVCFDRTTITMTYPFDMFRQPALFAFIVVALFASNRVHFGYEPLISLPAPLTPHGMLTRLSSYLASRSTSNPLSSSRASCSPVHRFPAPAHTHDISSTPSPLIAKMGWPLQKQKAEDSIIRGIRNKVGPHWAAYLPRIECSQGITSQWQLGILPRLLTAGSELSRNQVFRVLVCECLEHLWTVRSLDEFKSVFVDIVRFHRVAYLKAGILHGDLSFANLMLRRDASERVTGVLNDWDLAIRMNSKNKLLPGGTMPFIATELLQRDPPRQRYRHDLESFVWILVWSMYQIDFTGADLPQCDELTERLDVDSDVLPRARVLFMEADVHSWKFQPHFKPLVEKWLKPLFDMLLQAVEIHAENNWEEIDDEIFNNETLGGYMTYDRFMKAIGEDPYL</sequence>
<dbReference type="InterPro" id="IPR040976">
    <property type="entry name" value="Pkinase_fungal"/>
</dbReference>
<feature type="domain" description="Fungal-type protein kinase" evidence="2">
    <location>
        <begin position="201"/>
        <end position="294"/>
    </location>
</feature>
<feature type="compositionally biased region" description="Basic and acidic residues" evidence="1">
    <location>
        <begin position="155"/>
        <end position="170"/>
    </location>
</feature>
<dbReference type="SUPFAM" id="SSF56112">
    <property type="entry name" value="Protein kinase-like (PK-like)"/>
    <property type="match status" value="1"/>
</dbReference>
<organism evidence="3 4">
    <name type="scientific">Dentipellis fragilis</name>
    <dbReference type="NCBI Taxonomy" id="205917"/>
    <lineage>
        <taxon>Eukaryota</taxon>
        <taxon>Fungi</taxon>
        <taxon>Dikarya</taxon>
        <taxon>Basidiomycota</taxon>
        <taxon>Agaricomycotina</taxon>
        <taxon>Agaricomycetes</taxon>
        <taxon>Russulales</taxon>
        <taxon>Hericiaceae</taxon>
        <taxon>Dentipellis</taxon>
    </lineage>
</organism>